<dbReference type="WBParaSite" id="TMUE_3000014664.2">
    <property type="protein sequence ID" value="TMUE_3000014664.2"/>
    <property type="gene ID" value="WBGene00302290"/>
</dbReference>
<proteinExistence type="predicted"/>
<reference evidence="2" key="3">
    <citation type="submission" date="2019-12" db="UniProtKB">
        <authorList>
            <consortium name="WormBaseParasite"/>
        </authorList>
    </citation>
    <scope>IDENTIFICATION</scope>
</reference>
<accession>A0A5S6R5W8</accession>
<keyword evidence="1" id="KW-1185">Reference proteome</keyword>
<organism evidence="1 2">
    <name type="scientific">Trichuris muris</name>
    <name type="common">Mouse whipworm</name>
    <dbReference type="NCBI Taxonomy" id="70415"/>
    <lineage>
        <taxon>Eukaryota</taxon>
        <taxon>Metazoa</taxon>
        <taxon>Ecdysozoa</taxon>
        <taxon>Nematoda</taxon>
        <taxon>Enoplea</taxon>
        <taxon>Dorylaimia</taxon>
        <taxon>Trichinellida</taxon>
        <taxon>Trichuridae</taxon>
        <taxon>Trichuris</taxon>
    </lineage>
</organism>
<dbReference type="Proteomes" id="UP000046395">
    <property type="component" value="Unassembled WGS sequence"/>
</dbReference>
<name>A0A5S6R5W8_TRIMR</name>
<dbReference type="AlphaFoldDB" id="A0A5S6R5W8"/>
<sequence length="74" mass="8542">MIRAGLHALRRLPKAVVPRRNYETVTTPPMVFVPFWEKVLHGCLLSTMIFGYPMWVLCHVPYYVKVGLGEIKVD</sequence>
<evidence type="ECO:0000313" key="1">
    <source>
        <dbReference type="Proteomes" id="UP000046395"/>
    </source>
</evidence>
<protein>
    <submittedName>
        <fullName evidence="2">Cytochrome c oxidase polypeptide VIIc</fullName>
    </submittedName>
</protein>
<dbReference type="WBParaSite" id="TMUE_3000014664.1">
    <property type="protein sequence ID" value="TMUE_3000014664.1"/>
    <property type="gene ID" value="WBGene00302290"/>
</dbReference>
<reference evidence="1" key="2">
    <citation type="submission" date="2014-03" db="EMBL/GenBank/DDBJ databases">
        <title>The whipworm genome and dual-species transcriptomics of an intimate host-pathogen interaction.</title>
        <authorList>
            <person name="Foth B.J."/>
            <person name="Tsai I.J."/>
            <person name="Reid A.J."/>
            <person name="Bancroft A.J."/>
            <person name="Nichol S."/>
            <person name="Tracey A."/>
            <person name="Holroyd N."/>
            <person name="Cotton J.A."/>
            <person name="Stanley E.J."/>
            <person name="Zarowiecki M."/>
            <person name="Liu J.Z."/>
            <person name="Huckvale T."/>
            <person name="Cooper P.J."/>
            <person name="Grencis R.K."/>
            <person name="Berriman M."/>
        </authorList>
    </citation>
    <scope>NUCLEOTIDE SEQUENCE [LARGE SCALE GENOMIC DNA]</scope>
    <source>
        <strain evidence="1">Edinburgh</strain>
    </source>
</reference>
<reference evidence="1" key="1">
    <citation type="submission" date="2013-11" db="EMBL/GenBank/DDBJ databases">
        <authorList>
            <person name="Aslett M."/>
        </authorList>
    </citation>
    <scope>NUCLEOTIDE SEQUENCE [LARGE SCALE GENOMIC DNA]</scope>
    <source>
        <strain evidence="1">Edinburgh</strain>
    </source>
</reference>
<evidence type="ECO:0000313" key="2">
    <source>
        <dbReference type="WBParaSite" id="TMUE_3000014664.1"/>
    </source>
</evidence>